<evidence type="ECO:0000313" key="6">
    <source>
        <dbReference type="Proteomes" id="UP001597211"/>
    </source>
</evidence>
<dbReference type="Pfam" id="PF01613">
    <property type="entry name" value="Flavin_Reduct"/>
    <property type="match status" value="1"/>
</dbReference>
<gene>
    <name evidence="5" type="ORF">ACFQ2Z_07980</name>
</gene>
<evidence type="ECO:0000259" key="4">
    <source>
        <dbReference type="SMART" id="SM00903"/>
    </source>
</evidence>
<organism evidence="5 6">
    <name type="scientific">Paenibacillus timonensis</name>
    <dbReference type="NCBI Taxonomy" id="225915"/>
    <lineage>
        <taxon>Bacteria</taxon>
        <taxon>Bacillati</taxon>
        <taxon>Bacillota</taxon>
        <taxon>Bacilli</taxon>
        <taxon>Bacillales</taxon>
        <taxon>Paenibacillaceae</taxon>
        <taxon>Paenibacillus</taxon>
    </lineage>
</organism>
<dbReference type="EMBL" id="JBHTKZ010000010">
    <property type="protein sequence ID" value="MFD1181293.1"/>
    <property type="molecule type" value="Genomic_DNA"/>
</dbReference>
<keyword evidence="2" id="KW-0285">Flavoprotein</keyword>
<sequence length="180" mass="19449">MEKIAVNYEKMYYGFPVILTSFYDEDGVAHVTTSSSSYSLKDMIVLGFNSKGFAAQHLKAGTDFVVNVPDRSQQESISYCGSRSGAEGSKFAAAGLTPEASEHVHAPAVRECPISIACRVVEVVESEQFPGVTNIVGKIVSRSVAKDYLNAEGRLQIDKLSPVIYAGDGVNKGFRDLQES</sequence>
<keyword evidence="6" id="KW-1185">Reference proteome</keyword>
<evidence type="ECO:0000256" key="3">
    <source>
        <dbReference type="ARBA" id="ARBA00038054"/>
    </source>
</evidence>
<evidence type="ECO:0000256" key="1">
    <source>
        <dbReference type="ARBA" id="ARBA00001917"/>
    </source>
</evidence>
<proteinExistence type="inferred from homology"/>
<accession>A0ABW3S9X6</accession>
<protein>
    <submittedName>
        <fullName evidence="5">Flavin reductase family protein</fullName>
        <ecNumber evidence="5">1.5.1.-</ecNumber>
    </submittedName>
</protein>
<dbReference type="RefSeq" id="WP_240268174.1">
    <property type="nucleotide sequence ID" value="NZ_JAKSXN010000008.1"/>
</dbReference>
<comment type="caution">
    <text evidence="5">The sequence shown here is derived from an EMBL/GenBank/DDBJ whole genome shotgun (WGS) entry which is preliminary data.</text>
</comment>
<dbReference type="EC" id="1.5.1.-" evidence="5"/>
<name>A0ABW3S9X6_9BACL</name>
<comment type="similarity">
    <text evidence="3">Belongs to the flavoredoxin family.</text>
</comment>
<dbReference type="InterPro" id="IPR002563">
    <property type="entry name" value="Flavin_Rdtase-like_dom"/>
</dbReference>
<evidence type="ECO:0000256" key="2">
    <source>
        <dbReference type="ARBA" id="ARBA00022630"/>
    </source>
</evidence>
<comment type="cofactor">
    <cofactor evidence="1">
        <name>FMN</name>
        <dbReference type="ChEBI" id="CHEBI:58210"/>
    </cofactor>
</comment>
<reference evidence="6" key="1">
    <citation type="journal article" date="2019" name="Int. J. Syst. Evol. Microbiol.">
        <title>The Global Catalogue of Microorganisms (GCM) 10K type strain sequencing project: providing services to taxonomists for standard genome sequencing and annotation.</title>
        <authorList>
            <consortium name="The Broad Institute Genomics Platform"/>
            <consortium name="The Broad Institute Genome Sequencing Center for Infectious Disease"/>
            <person name="Wu L."/>
            <person name="Ma J."/>
        </authorList>
    </citation>
    <scope>NUCLEOTIDE SEQUENCE [LARGE SCALE GENOMIC DNA]</scope>
    <source>
        <strain evidence="6">CCUG 48216</strain>
    </source>
</reference>
<feature type="domain" description="Flavin reductase like" evidence="4">
    <location>
        <begin position="11"/>
        <end position="157"/>
    </location>
</feature>
<dbReference type="SMART" id="SM00903">
    <property type="entry name" value="Flavin_Reduct"/>
    <property type="match status" value="1"/>
</dbReference>
<keyword evidence="5" id="KW-0560">Oxidoreductase</keyword>
<dbReference type="SUPFAM" id="SSF50475">
    <property type="entry name" value="FMN-binding split barrel"/>
    <property type="match status" value="1"/>
</dbReference>
<dbReference type="GO" id="GO:0016491">
    <property type="term" value="F:oxidoreductase activity"/>
    <property type="evidence" value="ECO:0007669"/>
    <property type="project" value="UniProtKB-KW"/>
</dbReference>
<dbReference type="Gene3D" id="2.30.110.10">
    <property type="entry name" value="Electron Transport, Fmn-binding Protein, Chain A"/>
    <property type="match status" value="1"/>
</dbReference>
<dbReference type="InterPro" id="IPR012349">
    <property type="entry name" value="Split_barrel_FMN-bd"/>
</dbReference>
<dbReference type="Proteomes" id="UP001597211">
    <property type="component" value="Unassembled WGS sequence"/>
</dbReference>
<dbReference type="PANTHER" id="PTHR43567:SF1">
    <property type="entry name" value="FLAVOREDOXIN"/>
    <property type="match status" value="1"/>
</dbReference>
<evidence type="ECO:0000313" key="5">
    <source>
        <dbReference type="EMBL" id="MFD1181293.1"/>
    </source>
</evidence>
<dbReference type="PANTHER" id="PTHR43567">
    <property type="entry name" value="FLAVOREDOXIN-RELATED-RELATED"/>
    <property type="match status" value="1"/>
</dbReference>
<dbReference type="InterPro" id="IPR052174">
    <property type="entry name" value="Flavoredoxin"/>
</dbReference>